<dbReference type="SUPFAM" id="SSF56176">
    <property type="entry name" value="FAD-binding/transporter-associated domain-like"/>
    <property type="match status" value="2"/>
</dbReference>
<dbReference type="InterPro" id="IPR016167">
    <property type="entry name" value="FAD-bd_PCMH_sub1"/>
</dbReference>
<evidence type="ECO:0000256" key="7">
    <source>
        <dbReference type="ARBA" id="ARBA00023180"/>
    </source>
</evidence>
<dbReference type="Pfam" id="PF01565">
    <property type="entry name" value="FAD_binding_4"/>
    <property type="match status" value="2"/>
</dbReference>
<reference evidence="10 11" key="1">
    <citation type="submission" date="2019-01" db="EMBL/GenBank/DDBJ databases">
        <title>Sequencing of cultivated peanut Arachis hypogaea provides insights into genome evolution and oil improvement.</title>
        <authorList>
            <person name="Chen X."/>
        </authorList>
    </citation>
    <scope>NUCLEOTIDE SEQUENCE [LARGE SCALE GENOMIC DNA]</scope>
    <source>
        <strain evidence="11">cv. Fuhuasheng</strain>
        <tissue evidence="10">Leaves</tissue>
    </source>
</reference>
<keyword evidence="6" id="KW-1015">Disulfide bond</keyword>
<dbReference type="InterPro" id="IPR016166">
    <property type="entry name" value="FAD-bd_PCMH"/>
</dbReference>
<evidence type="ECO:0000256" key="5">
    <source>
        <dbReference type="ARBA" id="ARBA00022827"/>
    </source>
</evidence>
<dbReference type="GO" id="GO:0016491">
    <property type="term" value="F:oxidoreductase activity"/>
    <property type="evidence" value="ECO:0007669"/>
    <property type="project" value="InterPro"/>
</dbReference>
<feature type="domain" description="FAD-binding PCMH-type" evidence="9">
    <location>
        <begin position="587"/>
        <end position="796"/>
    </location>
</feature>
<keyword evidence="3" id="KW-0285">Flavoprotein</keyword>
<comment type="caution">
    <text evidence="10">The sequence shown here is derived from an EMBL/GenBank/DDBJ whole genome shotgun (WGS) entry which is preliminary data.</text>
</comment>
<evidence type="ECO:0000256" key="4">
    <source>
        <dbReference type="ARBA" id="ARBA00022729"/>
    </source>
</evidence>
<evidence type="ECO:0000256" key="1">
    <source>
        <dbReference type="ARBA" id="ARBA00001974"/>
    </source>
</evidence>
<dbReference type="Gene3D" id="3.40.462.20">
    <property type="match status" value="2"/>
</dbReference>
<feature type="chain" id="PRO_5019299371" description="FAD-binding PCMH-type domain-containing protein" evidence="8">
    <location>
        <begin position="26"/>
        <end position="931"/>
    </location>
</feature>
<dbReference type="PANTHER" id="PTHR32448">
    <property type="entry name" value="OS08G0158400 PROTEIN"/>
    <property type="match status" value="1"/>
</dbReference>
<evidence type="ECO:0000313" key="10">
    <source>
        <dbReference type="EMBL" id="RYR12368.1"/>
    </source>
</evidence>
<protein>
    <recommendedName>
        <fullName evidence="9">FAD-binding PCMH-type domain-containing protein</fullName>
    </recommendedName>
</protein>
<evidence type="ECO:0000256" key="8">
    <source>
        <dbReference type="SAM" id="SignalP"/>
    </source>
</evidence>
<evidence type="ECO:0000256" key="3">
    <source>
        <dbReference type="ARBA" id="ARBA00022630"/>
    </source>
</evidence>
<dbReference type="Proteomes" id="UP000289738">
    <property type="component" value="Chromosome B04"/>
</dbReference>
<accession>A0A444ZE13</accession>
<gene>
    <name evidence="10" type="ORF">Ahy_B04g069904</name>
</gene>
<dbReference type="Pfam" id="PF08031">
    <property type="entry name" value="BBE"/>
    <property type="match status" value="2"/>
</dbReference>
<dbReference type="InterPro" id="IPR006094">
    <property type="entry name" value="Oxid_FAD_bind_N"/>
</dbReference>
<dbReference type="InterPro" id="IPR012951">
    <property type="entry name" value="BBE"/>
</dbReference>
<sequence>MAHIKFLTLFLSITIFVSITLPANSASSDLDKRFLECFSLKYPNSSTAEVVLTKNSTSYESLLQSSIRNLRFLGSSIPKPDIIVAPKEQSHIQVAILCSRLLGMQVRVRSGGHDYEGLSYASDSDDVPFLIIDLINLRSINIDMEEESAWVEAGATLGELYYSIAKTSNVHGFPAGSCPTVGVGGHLSGGGFGTIFRKYGLAADQVIDARMVDANGRILNRTLMRDDLFWAIRGGGGSSFGVITAWKVKLVQVPETVTIFNVPNTLDKDNAVATTNLFLKWQTIADKVPKELFLHSVMSVTNSSYGGKTVQISFTGLYLGTAENLLPLMQNKFSELDLHYVNFTEMSWIQSVLYFAGYSINDPLEVLLLRNQTSQSFKAKSDYVTEAIPKEGLEGLWNMLLEEKNPILILTPYGGRMSEISGTETPFPHRNGSIYGIQYLIYWDSNEETEKHVDWMRRVYEYMRAYVSKGPRAAYLNYRDLDLGINRDNTTYEEAKSWGLKYFKFNFEKLKLILPTSSGISSPFHLLTTPSPSSSSSSLYPTFLHCLTQQTNSSSTQLSNIVFDRSNASFSTVLQNYIRNARLNTSSTPKPLIIVTPLQESHVQAAVICAKSIPIQIKIRSGGHDYEGISYISDEPFIILDMFNLRTITVDISSETAVVQAVLQWQQVAPSTDERLFMRLLLQPVTSKIVKKTKSVRATVIALFLGGADEVVSILSKEFPVLRLKKENCTEMSWIESVIWYNDDADYNNGAKPEILLQRNLNSASFLKRKSDYVQTPISRDGLEWIFKRMVELGKVGFVFNPYGGKMAETPADATPFPHRAGNLFKIQYSVNWDDPSAGAAVNFTNQAKRLYSYMTPFVSKNPRSAYLNYRDLDIGINSFDAHSFQEGEVYGSKYFNGNFDRLVKIKTAVDPDNFFRNEQSIPILPSNTNA</sequence>
<dbReference type="AlphaFoldDB" id="A0A444ZE13"/>
<proteinExistence type="inferred from homology"/>
<dbReference type="GO" id="GO:0071949">
    <property type="term" value="F:FAD binding"/>
    <property type="evidence" value="ECO:0007669"/>
    <property type="project" value="InterPro"/>
</dbReference>
<organism evidence="10 11">
    <name type="scientific">Arachis hypogaea</name>
    <name type="common">Peanut</name>
    <dbReference type="NCBI Taxonomy" id="3818"/>
    <lineage>
        <taxon>Eukaryota</taxon>
        <taxon>Viridiplantae</taxon>
        <taxon>Streptophyta</taxon>
        <taxon>Embryophyta</taxon>
        <taxon>Tracheophyta</taxon>
        <taxon>Spermatophyta</taxon>
        <taxon>Magnoliopsida</taxon>
        <taxon>eudicotyledons</taxon>
        <taxon>Gunneridae</taxon>
        <taxon>Pentapetalae</taxon>
        <taxon>rosids</taxon>
        <taxon>fabids</taxon>
        <taxon>Fabales</taxon>
        <taxon>Fabaceae</taxon>
        <taxon>Papilionoideae</taxon>
        <taxon>50 kb inversion clade</taxon>
        <taxon>dalbergioids sensu lato</taxon>
        <taxon>Dalbergieae</taxon>
        <taxon>Pterocarpus clade</taxon>
        <taxon>Arachis</taxon>
    </lineage>
</organism>
<evidence type="ECO:0000256" key="6">
    <source>
        <dbReference type="ARBA" id="ARBA00023157"/>
    </source>
</evidence>
<evidence type="ECO:0000256" key="2">
    <source>
        <dbReference type="ARBA" id="ARBA00005466"/>
    </source>
</evidence>
<evidence type="ECO:0000259" key="9">
    <source>
        <dbReference type="PROSITE" id="PS51387"/>
    </source>
</evidence>
<keyword evidence="11" id="KW-1185">Reference proteome</keyword>
<feature type="domain" description="FAD-binding PCMH-type" evidence="9">
    <location>
        <begin position="76"/>
        <end position="253"/>
    </location>
</feature>
<keyword evidence="5" id="KW-0274">FAD</keyword>
<dbReference type="Gene3D" id="3.30.465.10">
    <property type="match status" value="2"/>
</dbReference>
<dbReference type="PROSITE" id="PS51387">
    <property type="entry name" value="FAD_PCMH"/>
    <property type="match status" value="2"/>
</dbReference>
<comment type="similarity">
    <text evidence="2">Belongs to the oxygen-dependent FAD-linked oxidoreductase family.</text>
</comment>
<dbReference type="InterPro" id="IPR036318">
    <property type="entry name" value="FAD-bd_PCMH-like_sf"/>
</dbReference>
<feature type="signal peptide" evidence="8">
    <location>
        <begin position="1"/>
        <end position="25"/>
    </location>
</feature>
<name>A0A444ZE13_ARAHY</name>
<evidence type="ECO:0000313" key="11">
    <source>
        <dbReference type="Proteomes" id="UP000289738"/>
    </source>
</evidence>
<dbReference type="InterPro" id="IPR016169">
    <property type="entry name" value="FAD-bd_PCMH_sub2"/>
</dbReference>
<comment type="cofactor">
    <cofactor evidence="1">
        <name>FAD</name>
        <dbReference type="ChEBI" id="CHEBI:57692"/>
    </cofactor>
</comment>
<keyword evidence="7" id="KW-0325">Glycoprotein</keyword>
<keyword evidence="4 8" id="KW-0732">Signal</keyword>
<dbReference type="Gene3D" id="3.30.43.10">
    <property type="entry name" value="Uridine Diphospho-n-acetylenolpyruvylglucosamine Reductase, domain 2"/>
    <property type="match status" value="2"/>
</dbReference>
<dbReference type="GO" id="GO:1901696">
    <property type="term" value="P:cannabinoid biosynthetic process"/>
    <property type="evidence" value="ECO:0007669"/>
    <property type="project" value="UniProtKB-ARBA"/>
</dbReference>
<dbReference type="EMBL" id="SDMP01000014">
    <property type="protein sequence ID" value="RYR12368.1"/>
    <property type="molecule type" value="Genomic_DNA"/>
</dbReference>
<dbReference type="FunFam" id="3.30.43.10:FF:000004">
    <property type="entry name" value="Berberine bridge enzyme-like 15"/>
    <property type="match status" value="1"/>
</dbReference>